<accession>A0A378I2G4</accession>
<protein>
    <submittedName>
        <fullName evidence="1">Protein of uncharacterized function (DUF3423)</fullName>
    </submittedName>
</protein>
<sequence length="73" mass="8280">MGVPIRIDDEIYEDARKVAKAECRSIPGQIEFWAKIGKCALDNPDLPIEFIKDLLIAKNTDRSLAEPFDFAEE</sequence>
<name>A0A378I2G4_9GAMM</name>
<dbReference type="AlphaFoldDB" id="A0A378I2G4"/>
<gene>
    <name evidence="1" type="ORF">NCTC13315_01419</name>
</gene>
<dbReference type="Proteomes" id="UP000254968">
    <property type="component" value="Unassembled WGS sequence"/>
</dbReference>
<dbReference type="EMBL" id="UGNV01000001">
    <property type="protein sequence ID" value="STX28885.1"/>
    <property type="molecule type" value="Genomic_DNA"/>
</dbReference>
<dbReference type="InterPro" id="IPR021831">
    <property type="entry name" value="ParD-like"/>
</dbReference>
<organism evidence="1 2">
    <name type="scientific">Legionella beliardensis</name>
    <dbReference type="NCBI Taxonomy" id="91822"/>
    <lineage>
        <taxon>Bacteria</taxon>
        <taxon>Pseudomonadati</taxon>
        <taxon>Pseudomonadota</taxon>
        <taxon>Gammaproteobacteria</taxon>
        <taxon>Legionellales</taxon>
        <taxon>Legionellaceae</taxon>
        <taxon>Legionella</taxon>
    </lineage>
</organism>
<dbReference type="RefSeq" id="WP_115302596.1">
    <property type="nucleotide sequence ID" value="NZ_CAAAHO010000001.1"/>
</dbReference>
<dbReference type="Pfam" id="PF11903">
    <property type="entry name" value="ParD_like"/>
    <property type="match status" value="1"/>
</dbReference>
<evidence type="ECO:0000313" key="2">
    <source>
        <dbReference type="Proteomes" id="UP000254968"/>
    </source>
</evidence>
<proteinExistence type="predicted"/>
<evidence type="ECO:0000313" key="1">
    <source>
        <dbReference type="EMBL" id="STX28885.1"/>
    </source>
</evidence>
<reference evidence="1 2" key="1">
    <citation type="submission" date="2018-06" db="EMBL/GenBank/DDBJ databases">
        <authorList>
            <consortium name="Pathogen Informatics"/>
            <person name="Doyle S."/>
        </authorList>
    </citation>
    <scope>NUCLEOTIDE SEQUENCE [LARGE SCALE GENOMIC DNA]</scope>
    <source>
        <strain evidence="1 2">NCTC13315</strain>
    </source>
</reference>
<keyword evidence="2" id="KW-1185">Reference proteome</keyword>
<dbReference type="OrthoDB" id="5422561at2"/>